<reference evidence="9 10" key="1">
    <citation type="journal article" date="2011" name="Genome Biol.">
        <title>Comparative genome sequence analysis underscores mycoparasitism as the ancestral life style of Trichoderma.</title>
        <authorList>
            <person name="Kubicek C.P."/>
            <person name="Herrera-Estrella A."/>
            <person name="Seidl-Seiboth V."/>
            <person name="Martinez D.A."/>
            <person name="Druzhinina I.S."/>
            <person name="Thon M."/>
            <person name="Zeilinger S."/>
            <person name="Casas-Flores S."/>
            <person name="Horwitz B.A."/>
            <person name="Mukherjee P.K."/>
            <person name="Mukherjee M."/>
            <person name="Kredics L."/>
            <person name="Alcaraz L.D."/>
            <person name="Aerts A."/>
            <person name="Antal Z."/>
            <person name="Atanasova L."/>
            <person name="Cervantes-Badillo M.G."/>
            <person name="Challacombe J."/>
            <person name="Chertkov O."/>
            <person name="McCluskey K."/>
            <person name="Coulpier F."/>
            <person name="Deshpande N."/>
            <person name="von Doehren H."/>
            <person name="Ebbole D.J."/>
            <person name="Esquivel-Naranjo E.U."/>
            <person name="Fekete E."/>
            <person name="Flipphi M."/>
            <person name="Glaser F."/>
            <person name="Gomez-Rodriguez E.Y."/>
            <person name="Gruber S."/>
            <person name="Han C."/>
            <person name="Henrissat B."/>
            <person name="Hermosa R."/>
            <person name="Hernandez-Onate M."/>
            <person name="Karaffa L."/>
            <person name="Kosti I."/>
            <person name="Le Crom S."/>
            <person name="Lindquist E."/>
            <person name="Lucas S."/>
            <person name="Luebeck M."/>
            <person name="Luebeck P.S."/>
            <person name="Margeot A."/>
            <person name="Metz B."/>
            <person name="Misra M."/>
            <person name="Nevalainen H."/>
            <person name="Omann M."/>
            <person name="Packer N."/>
            <person name="Perrone G."/>
            <person name="Uresti-Rivera E.E."/>
            <person name="Salamov A."/>
            <person name="Schmoll M."/>
            <person name="Seiboth B."/>
            <person name="Shapiro H."/>
            <person name="Sukno S."/>
            <person name="Tamayo-Ramos J.A."/>
            <person name="Tisch D."/>
            <person name="Wiest A."/>
            <person name="Wilkinson H.H."/>
            <person name="Zhang M."/>
            <person name="Coutinho P.M."/>
            <person name="Kenerley C.M."/>
            <person name="Monte E."/>
            <person name="Baker S.E."/>
            <person name="Grigoriev I.V."/>
        </authorList>
    </citation>
    <scope>NUCLEOTIDE SEQUENCE [LARGE SCALE GENOMIC DNA]</scope>
    <source>
        <strain evidence="10">Gv29-8 / FGSC 10586</strain>
    </source>
</reference>
<dbReference type="InParanoid" id="G9MKT1"/>
<dbReference type="Pfam" id="PF00067">
    <property type="entry name" value="p450"/>
    <property type="match status" value="1"/>
</dbReference>
<dbReference type="InterPro" id="IPR001128">
    <property type="entry name" value="Cyt_P450"/>
</dbReference>
<dbReference type="HOGENOM" id="CLU_001570_2_3_1"/>
<comment type="caution">
    <text evidence="9">The sequence shown here is derived from an EMBL/GenBank/DDBJ whole genome shotgun (WGS) entry which is preliminary data.</text>
</comment>
<keyword evidence="3 8" id="KW-0349">Heme</keyword>
<evidence type="ECO:0000256" key="8">
    <source>
        <dbReference type="PIRSR" id="PIRSR602401-1"/>
    </source>
</evidence>
<dbReference type="CDD" id="cd11065">
    <property type="entry name" value="CYP64-like"/>
    <property type="match status" value="1"/>
</dbReference>
<dbReference type="AlphaFoldDB" id="G9MKT1"/>
<evidence type="ECO:0000256" key="6">
    <source>
        <dbReference type="ARBA" id="ARBA00023004"/>
    </source>
</evidence>
<gene>
    <name evidence="9" type="ORF">TRIVIDRAFT_190071</name>
</gene>
<comment type="cofactor">
    <cofactor evidence="1 8">
        <name>heme</name>
        <dbReference type="ChEBI" id="CHEBI:30413"/>
    </cofactor>
</comment>
<dbReference type="RefSeq" id="XP_013959027.1">
    <property type="nucleotide sequence ID" value="XM_014103552.1"/>
</dbReference>
<dbReference type="eggNOG" id="KOG0156">
    <property type="taxonomic scope" value="Eukaryota"/>
</dbReference>
<dbReference type="Proteomes" id="UP000007115">
    <property type="component" value="Unassembled WGS sequence"/>
</dbReference>
<name>G9MKT1_HYPVG</name>
<comment type="similarity">
    <text evidence="2">Belongs to the cytochrome P450 family.</text>
</comment>
<dbReference type="InterPro" id="IPR002401">
    <property type="entry name" value="Cyt_P450_E_grp-I"/>
</dbReference>
<evidence type="ECO:0000256" key="2">
    <source>
        <dbReference type="ARBA" id="ARBA00010617"/>
    </source>
</evidence>
<keyword evidence="5" id="KW-0560">Oxidoreductase</keyword>
<keyword evidence="10" id="KW-1185">Reference proteome</keyword>
<keyword evidence="6 8" id="KW-0408">Iron</keyword>
<evidence type="ECO:0000256" key="3">
    <source>
        <dbReference type="ARBA" id="ARBA00022617"/>
    </source>
</evidence>
<evidence type="ECO:0000256" key="5">
    <source>
        <dbReference type="ARBA" id="ARBA00023002"/>
    </source>
</evidence>
<dbReference type="SUPFAM" id="SSF48264">
    <property type="entry name" value="Cytochrome P450"/>
    <property type="match status" value="1"/>
</dbReference>
<dbReference type="PRINTS" id="PR00385">
    <property type="entry name" value="P450"/>
</dbReference>
<dbReference type="GeneID" id="25789441"/>
<dbReference type="GO" id="GO:0005506">
    <property type="term" value="F:iron ion binding"/>
    <property type="evidence" value="ECO:0007669"/>
    <property type="project" value="InterPro"/>
</dbReference>
<keyword evidence="7" id="KW-0503">Monooxygenase</keyword>
<keyword evidence="4 8" id="KW-0479">Metal-binding</keyword>
<sequence length="533" mass="60184">MSDFAIAQGIIILIGRGVLLPLPPGPKPIPILGNIRDVPSPKVPEFEHWLTFKDKYGPISSMTVLGKTQIIIHDKEAIIELLEKSSLNTSSRPHMNFMSLCGYDRWPSVMPYNSRHRLYRKLIHQQLGTNLLSAQYTDIQDVESKRFLLRVLMDPLHLFKHVKIEAASIILKLTYGYSTELYKPDPLVELIQQVLLHASAVIMPFTWAVDSFPFLSYLPEWFPGAGFKRTVREWRALLDASAEIPYNFTKEQMQKASYQSSYTSKLISTLGKDGREVDEETADAIRWTAGMMFAAGAETTVAAIQAFILGMVLHPDVQQKAQEEIDKVVGPDRLPEASDKENLPYISGVVKEALRFFPVTPMGVVHEVSQEMIFRGYRLPKGAYIRPAVWWFLNDPKTYANPSRYDPERYLAPRNEPDPMDAFGYGRRICTGRYVAQDSLFFTISRTLAVFTISKAVHEGKPVDFEPKHATTGALDHPQDFPYSIAPRSEKHAEMIRRVEADHPWEGSSGGAIQGNALFDKFKADCEVGIGSY</sequence>
<dbReference type="STRING" id="413071.G9MKT1"/>
<dbReference type="GO" id="GO:0004497">
    <property type="term" value="F:monooxygenase activity"/>
    <property type="evidence" value="ECO:0007669"/>
    <property type="project" value="UniProtKB-KW"/>
</dbReference>
<dbReference type="OrthoDB" id="2789670at2759"/>
<dbReference type="InterPro" id="IPR036396">
    <property type="entry name" value="Cyt_P450_sf"/>
</dbReference>
<evidence type="ECO:0000313" key="10">
    <source>
        <dbReference type="Proteomes" id="UP000007115"/>
    </source>
</evidence>
<dbReference type="Gene3D" id="1.10.630.10">
    <property type="entry name" value="Cytochrome P450"/>
    <property type="match status" value="1"/>
</dbReference>
<evidence type="ECO:0000256" key="1">
    <source>
        <dbReference type="ARBA" id="ARBA00001971"/>
    </source>
</evidence>
<dbReference type="GO" id="GO:0020037">
    <property type="term" value="F:heme binding"/>
    <property type="evidence" value="ECO:0007669"/>
    <property type="project" value="InterPro"/>
</dbReference>
<dbReference type="PANTHER" id="PTHR46300">
    <property type="entry name" value="P450, PUTATIVE (EUROFUNG)-RELATED-RELATED"/>
    <property type="match status" value="1"/>
</dbReference>
<evidence type="ECO:0000313" key="9">
    <source>
        <dbReference type="EMBL" id="EHK24827.1"/>
    </source>
</evidence>
<organism evidence="9 10">
    <name type="scientific">Hypocrea virens (strain Gv29-8 / FGSC 10586)</name>
    <name type="common">Gliocladium virens</name>
    <name type="synonym">Trichoderma virens</name>
    <dbReference type="NCBI Taxonomy" id="413071"/>
    <lineage>
        <taxon>Eukaryota</taxon>
        <taxon>Fungi</taxon>
        <taxon>Dikarya</taxon>
        <taxon>Ascomycota</taxon>
        <taxon>Pezizomycotina</taxon>
        <taxon>Sordariomycetes</taxon>
        <taxon>Hypocreomycetidae</taxon>
        <taxon>Hypocreales</taxon>
        <taxon>Hypocreaceae</taxon>
        <taxon>Trichoderma</taxon>
    </lineage>
</organism>
<feature type="binding site" description="axial binding residue" evidence="8">
    <location>
        <position position="430"/>
    </location>
    <ligand>
        <name>heme</name>
        <dbReference type="ChEBI" id="CHEBI:30413"/>
    </ligand>
    <ligandPart>
        <name>Fe</name>
        <dbReference type="ChEBI" id="CHEBI:18248"/>
    </ligandPart>
</feature>
<evidence type="ECO:0000256" key="4">
    <source>
        <dbReference type="ARBA" id="ARBA00022723"/>
    </source>
</evidence>
<protein>
    <submittedName>
        <fullName evidence="9">Uncharacterized protein</fullName>
    </submittedName>
</protein>
<dbReference type="InterPro" id="IPR050364">
    <property type="entry name" value="Cytochrome_P450_fung"/>
</dbReference>
<evidence type="ECO:0000256" key="7">
    <source>
        <dbReference type="ARBA" id="ARBA00023033"/>
    </source>
</evidence>
<dbReference type="PRINTS" id="PR00463">
    <property type="entry name" value="EP450I"/>
</dbReference>
<dbReference type="VEuPathDB" id="FungiDB:TRIVIDRAFT_190071"/>
<accession>G9MKT1</accession>
<proteinExistence type="inferred from homology"/>
<dbReference type="PANTHER" id="PTHR46300:SF7">
    <property type="entry name" value="P450, PUTATIVE (EUROFUNG)-RELATED"/>
    <property type="match status" value="1"/>
</dbReference>
<dbReference type="OMA" id="YANPSRY"/>
<dbReference type="GO" id="GO:0016705">
    <property type="term" value="F:oxidoreductase activity, acting on paired donors, with incorporation or reduction of molecular oxygen"/>
    <property type="evidence" value="ECO:0007669"/>
    <property type="project" value="InterPro"/>
</dbReference>
<dbReference type="EMBL" id="ABDF02000004">
    <property type="protein sequence ID" value="EHK24827.1"/>
    <property type="molecule type" value="Genomic_DNA"/>
</dbReference>